<name>A0A0L7R6N3_9HYME</name>
<evidence type="ECO:0000313" key="1">
    <source>
        <dbReference type="EMBL" id="KOC66552.1"/>
    </source>
</evidence>
<gene>
    <name evidence="1" type="ORF">WH47_08945</name>
</gene>
<protein>
    <submittedName>
        <fullName evidence="1">Uncharacterized protein</fullName>
    </submittedName>
</protein>
<dbReference type="EMBL" id="KQ414646">
    <property type="protein sequence ID" value="KOC66552.1"/>
    <property type="molecule type" value="Genomic_DNA"/>
</dbReference>
<dbReference type="Proteomes" id="UP000053825">
    <property type="component" value="Unassembled WGS sequence"/>
</dbReference>
<keyword evidence="2" id="KW-1185">Reference proteome</keyword>
<accession>A0A0L7R6N3</accession>
<proteinExistence type="predicted"/>
<evidence type="ECO:0000313" key="2">
    <source>
        <dbReference type="Proteomes" id="UP000053825"/>
    </source>
</evidence>
<sequence>MIYDDLGILGYNLREKECKLVGNRSEEKTNVRLGNKDWKNAKRATARNIVAKLGGDLIRKDNSKAHGEFIFPPGS</sequence>
<dbReference type="AlphaFoldDB" id="A0A0L7R6N3"/>
<organism evidence="1 2">
    <name type="scientific">Habropoda laboriosa</name>
    <dbReference type="NCBI Taxonomy" id="597456"/>
    <lineage>
        <taxon>Eukaryota</taxon>
        <taxon>Metazoa</taxon>
        <taxon>Ecdysozoa</taxon>
        <taxon>Arthropoda</taxon>
        <taxon>Hexapoda</taxon>
        <taxon>Insecta</taxon>
        <taxon>Pterygota</taxon>
        <taxon>Neoptera</taxon>
        <taxon>Endopterygota</taxon>
        <taxon>Hymenoptera</taxon>
        <taxon>Apocrita</taxon>
        <taxon>Aculeata</taxon>
        <taxon>Apoidea</taxon>
        <taxon>Anthophila</taxon>
        <taxon>Apidae</taxon>
        <taxon>Habropoda</taxon>
    </lineage>
</organism>
<reference evidence="1 2" key="1">
    <citation type="submission" date="2015-07" db="EMBL/GenBank/DDBJ databases">
        <title>The genome of Habropoda laboriosa.</title>
        <authorList>
            <person name="Pan H."/>
            <person name="Kapheim K."/>
        </authorList>
    </citation>
    <scope>NUCLEOTIDE SEQUENCE [LARGE SCALE GENOMIC DNA]</scope>
    <source>
        <strain evidence="1">0110345459</strain>
    </source>
</reference>